<evidence type="ECO:0000313" key="4">
    <source>
        <dbReference type="EMBL" id="UUX48566.1"/>
    </source>
</evidence>
<dbReference type="AlphaFoldDB" id="A0A9J7AN22"/>
<feature type="modified residue" description="4-aspartylphosphate" evidence="2">
    <location>
        <position position="60"/>
    </location>
</feature>
<keyword evidence="5" id="KW-1185">Reference proteome</keyword>
<reference evidence="4" key="1">
    <citation type="submission" date="2022-08" db="EMBL/GenBank/DDBJ databases">
        <title>Nisaea acidiphila sp. nov., isolated from a marine algal debris and emended description of the genus Nisaea Urios et al. 2008.</title>
        <authorList>
            <person name="Kwon K."/>
        </authorList>
    </citation>
    <scope>NUCLEOTIDE SEQUENCE</scope>
    <source>
        <strain evidence="4">MEBiC11861</strain>
    </source>
</reference>
<dbReference type="Pfam" id="PF00072">
    <property type="entry name" value="Response_reg"/>
    <property type="match status" value="1"/>
</dbReference>
<proteinExistence type="predicted"/>
<dbReference type="InterPro" id="IPR011006">
    <property type="entry name" value="CheY-like_superfamily"/>
</dbReference>
<dbReference type="Gene3D" id="3.40.50.2300">
    <property type="match status" value="1"/>
</dbReference>
<evidence type="ECO:0000313" key="5">
    <source>
        <dbReference type="Proteomes" id="UP001060336"/>
    </source>
</evidence>
<gene>
    <name evidence="4" type="ORF">NUH88_14230</name>
</gene>
<dbReference type="EMBL" id="CP102480">
    <property type="protein sequence ID" value="UUX48566.1"/>
    <property type="molecule type" value="Genomic_DNA"/>
</dbReference>
<dbReference type="RefSeq" id="WP_257767073.1">
    <property type="nucleotide sequence ID" value="NZ_CP102480.1"/>
</dbReference>
<dbReference type="PROSITE" id="PS50110">
    <property type="entry name" value="RESPONSE_REGULATORY"/>
    <property type="match status" value="1"/>
</dbReference>
<dbReference type="InterPro" id="IPR001789">
    <property type="entry name" value="Sig_transdc_resp-reg_receiver"/>
</dbReference>
<dbReference type="GO" id="GO:0000160">
    <property type="term" value="P:phosphorelay signal transduction system"/>
    <property type="evidence" value="ECO:0007669"/>
    <property type="project" value="InterPro"/>
</dbReference>
<accession>A0A9J7AN22</accession>
<protein>
    <submittedName>
        <fullName evidence="4">Response regulator</fullName>
    </submittedName>
</protein>
<dbReference type="SUPFAM" id="SSF52172">
    <property type="entry name" value="CheY-like"/>
    <property type="match status" value="1"/>
</dbReference>
<dbReference type="PANTHER" id="PTHR44591">
    <property type="entry name" value="STRESS RESPONSE REGULATOR PROTEIN 1"/>
    <property type="match status" value="1"/>
</dbReference>
<dbReference type="SMART" id="SM00448">
    <property type="entry name" value="REC"/>
    <property type="match status" value="1"/>
</dbReference>
<evidence type="ECO:0000256" key="2">
    <source>
        <dbReference type="PROSITE-ProRule" id="PRU00169"/>
    </source>
</evidence>
<dbReference type="PANTHER" id="PTHR44591:SF23">
    <property type="entry name" value="CHEY SUBFAMILY"/>
    <property type="match status" value="1"/>
</dbReference>
<dbReference type="Proteomes" id="UP001060336">
    <property type="component" value="Chromosome"/>
</dbReference>
<sequence>MSGSNYEMMRVLVLEDELHIRRIVVRLLREIGFDTIYEVSDGIDGMKELLRVNPDLIICDVHMEPMGGLKFLSTIRNLKKSDVANLPVIFLTADADIDTVMKAKELRVDGYIAKPVSLTQLKTKIDTVLAEHKARAEG</sequence>
<dbReference type="InterPro" id="IPR050595">
    <property type="entry name" value="Bact_response_regulator"/>
</dbReference>
<feature type="domain" description="Response regulatory" evidence="3">
    <location>
        <begin position="10"/>
        <end position="129"/>
    </location>
</feature>
<evidence type="ECO:0000256" key="1">
    <source>
        <dbReference type="ARBA" id="ARBA00022553"/>
    </source>
</evidence>
<evidence type="ECO:0000259" key="3">
    <source>
        <dbReference type="PROSITE" id="PS50110"/>
    </source>
</evidence>
<dbReference type="KEGG" id="naci:NUH88_14230"/>
<name>A0A9J7AN22_9PROT</name>
<keyword evidence="1 2" id="KW-0597">Phosphoprotein</keyword>
<organism evidence="4 5">
    <name type="scientific">Nisaea acidiphila</name>
    <dbReference type="NCBI Taxonomy" id="1862145"/>
    <lineage>
        <taxon>Bacteria</taxon>
        <taxon>Pseudomonadati</taxon>
        <taxon>Pseudomonadota</taxon>
        <taxon>Alphaproteobacteria</taxon>
        <taxon>Rhodospirillales</taxon>
        <taxon>Thalassobaculaceae</taxon>
        <taxon>Nisaea</taxon>
    </lineage>
</organism>